<dbReference type="InterPro" id="IPR012675">
    <property type="entry name" value="Beta-grasp_dom_sf"/>
</dbReference>
<evidence type="ECO:0000256" key="2">
    <source>
        <dbReference type="ARBA" id="ARBA00022630"/>
    </source>
</evidence>
<dbReference type="Pfam" id="PF00111">
    <property type="entry name" value="Fer2"/>
    <property type="match status" value="1"/>
</dbReference>
<evidence type="ECO:0000256" key="4">
    <source>
        <dbReference type="ARBA" id="ARBA00022723"/>
    </source>
</evidence>
<dbReference type="GO" id="GO:0046872">
    <property type="term" value="F:metal ion binding"/>
    <property type="evidence" value="ECO:0007669"/>
    <property type="project" value="UniProtKB-KW"/>
</dbReference>
<accession>A0A916WF65</accession>
<dbReference type="GO" id="GO:0016491">
    <property type="term" value="F:oxidoreductase activity"/>
    <property type="evidence" value="ECO:0007669"/>
    <property type="project" value="UniProtKB-KW"/>
</dbReference>
<dbReference type="Gene3D" id="3.10.20.30">
    <property type="match status" value="1"/>
</dbReference>
<dbReference type="GO" id="GO:0050660">
    <property type="term" value="F:flavin adenine dinucleotide binding"/>
    <property type="evidence" value="ECO:0007669"/>
    <property type="project" value="TreeGrafter"/>
</dbReference>
<dbReference type="Gene3D" id="2.40.30.10">
    <property type="entry name" value="Translation factors"/>
    <property type="match status" value="1"/>
</dbReference>
<evidence type="ECO:0000256" key="8">
    <source>
        <dbReference type="ARBA" id="ARBA00023014"/>
    </source>
</evidence>
<dbReference type="InterPro" id="IPR039261">
    <property type="entry name" value="FNR_nucleotide-bd"/>
</dbReference>
<keyword evidence="2" id="KW-0285">Flavoprotein</keyword>
<keyword evidence="7" id="KW-0408">Iron</keyword>
<dbReference type="Pfam" id="PF00970">
    <property type="entry name" value="FAD_binding_6"/>
    <property type="match status" value="1"/>
</dbReference>
<reference evidence="11" key="2">
    <citation type="submission" date="2020-09" db="EMBL/GenBank/DDBJ databases">
        <authorList>
            <person name="Sun Q."/>
            <person name="Zhou Y."/>
        </authorList>
    </citation>
    <scope>NUCLEOTIDE SEQUENCE</scope>
    <source>
        <strain evidence="11">CGMCC 1.15322</strain>
    </source>
</reference>
<evidence type="ECO:0000256" key="3">
    <source>
        <dbReference type="ARBA" id="ARBA00022714"/>
    </source>
</evidence>
<dbReference type="CDD" id="cd06214">
    <property type="entry name" value="PA_degradation_oxidoreductase_like"/>
    <property type="match status" value="1"/>
</dbReference>
<comment type="caution">
    <text evidence="11">The sequence shown here is derived from an EMBL/GenBank/DDBJ whole genome shotgun (WGS) entry which is preliminary data.</text>
</comment>
<keyword evidence="6" id="KW-0560">Oxidoreductase</keyword>
<dbReference type="PROSITE" id="PS51085">
    <property type="entry name" value="2FE2S_FER_2"/>
    <property type="match status" value="1"/>
</dbReference>
<dbReference type="InterPro" id="IPR036010">
    <property type="entry name" value="2Fe-2S_ferredoxin-like_sf"/>
</dbReference>
<dbReference type="PROSITE" id="PS51384">
    <property type="entry name" value="FAD_FR"/>
    <property type="match status" value="1"/>
</dbReference>
<dbReference type="InterPro" id="IPR017927">
    <property type="entry name" value="FAD-bd_FR_type"/>
</dbReference>
<gene>
    <name evidence="11" type="primary">paaE</name>
    <name evidence="11" type="ORF">GCM10011496_13270</name>
</gene>
<evidence type="ECO:0000256" key="6">
    <source>
        <dbReference type="ARBA" id="ARBA00023002"/>
    </source>
</evidence>
<evidence type="ECO:0000256" key="1">
    <source>
        <dbReference type="ARBA" id="ARBA00001974"/>
    </source>
</evidence>
<dbReference type="InterPro" id="IPR008333">
    <property type="entry name" value="Cbr1-like_FAD-bd_dom"/>
</dbReference>
<dbReference type="SUPFAM" id="SSF63380">
    <property type="entry name" value="Riboflavin synthase domain-like"/>
    <property type="match status" value="1"/>
</dbReference>
<name>A0A916WF65_9BURK</name>
<feature type="domain" description="FAD-binding FR-type" evidence="10">
    <location>
        <begin position="2"/>
        <end position="109"/>
    </location>
</feature>
<dbReference type="EMBL" id="BMIG01000003">
    <property type="protein sequence ID" value="GGA93555.1"/>
    <property type="molecule type" value="Genomic_DNA"/>
</dbReference>
<dbReference type="InterPro" id="IPR001041">
    <property type="entry name" value="2Fe-2S_ferredoxin-type"/>
</dbReference>
<keyword evidence="4" id="KW-0479">Metal-binding</keyword>
<dbReference type="AlphaFoldDB" id="A0A916WF65"/>
<dbReference type="RefSeq" id="WP_188707553.1">
    <property type="nucleotide sequence ID" value="NZ_BMIG01000003.1"/>
</dbReference>
<keyword evidence="3" id="KW-0001">2Fe-2S</keyword>
<protein>
    <submittedName>
        <fullName evidence="11">Phenylacetic acid degradation NADH oxidoreductase PaaE</fullName>
    </submittedName>
</protein>
<evidence type="ECO:0000259" key="9">
    <source>
        <dbReference type="PROSITE" id="PS51085"/>
    </source>
</evidence>
<dbReference type="PRINTS" id="PR00406">
    <property type="entry name" value="CYTB5RDTASE"/>
</dbReference>
<comment type="cofactor">
    <cofactor evidence="1">
        <name>FAD</name>
        <dbReference type="ChEBI" id="CHEBI:57692"/>
    </cofactor>
</comment>
<keyword evidence="12" id="KW-1185">Reference proteome</keyword>
<dbReference type="PANTHER" id="PTHR47354:SF8">
    <property type="entry name" value="1,2-PHENYLACETYL-COA EPOXIDASE, SUBUNIT E"/>
    <property type="match status" value="1"/>
</dbReference>
<reference evidence="11" key="1">
    <citation type="journal article" date="2014" name="Int. J. Syst. Evol. Microbiol.">
        <title>Complete genome sequence of Corynebacterium casei LMG S-19264T (=DSM 44701T), isolated from a smear-ripened cheese.</title>
        <authorList>
            <consortium name="US DOE Joint Genome Institute (JGI-PGF)"/>
            <person name="Walter F."/>
            <person name="Albersmeier A."/>
            <person name="Kalinowski J."/>
            <person name="Ruckert C."/>
        </authorList>
    </citation>
    <scope>NUCLEOTIDE SEQUENCE</scope>
    <source>
        <strain evidence="11">CGMCC 1.15322</strain>
    </source>
</reference>
<keyword evidence="8" id="KW-0411">Iron-sulfur</keyword>
<dbReference type="SUPFAM" id="SSF52343">
    <property type="entry name" value="Ferredoxin reductase-like, C-terminal NADP-linked domain"/>
    <property type="match status" value="1"/>
</dbReference>
<dbReference type="Gene3D" id="3.40.50.80">
    <property type="entry name" value="Nucleotide-binding domain of ferredoxin-NADP reductase (FNR) module"/>
    <property type="match status" value="1"/>
</dbReference>
<feature type="domain" description="2Fe-2S ferredoxin-type" evidence="9">
    <location>
        <begin position="282"/>
        <end position="372"/>
    </location>
</feature>
<dbReference type="InterPro" id="IPR017938">
    <property type="entry name" value="Riboflavin_synthase-like_b-brl"/>
</dbReference>
<dbReference type="SUPFAM" id="SSF54292">
    <property type="entry name" value="2Fe-2S ferredoxin-like"/>
    <property type="match status" value="1"/>
</dbReference>
<evidence type="ECO:0000313" key="12">
    <source>
        <dbReference type="Proteomes" id="UP000620596"/>
    </source>
</evidence>
<evidence type="ECO:0000256" key="7">
    <source>
        <dbReference type="ARBA" id="ARBA00023004"/>
    </source>
</evidence>
<dbReference type="InterPro" id="IPR050415">
    <property type="entry name" value="MRET"/>
</dbReference>
<dbReference type="CDD" id="cd00207">
    <property type="entry name" value="fer2"/>
    <property type="match status" value="1"/>
</dbReference>
<organism evidence="11 12">
    <name type="scientific">Polaromonas eurypsychrophila</name>
    <dbReference type="NCBI Taxonomy" id="1614635"/>
    <lineage>
        <taxon>Bacteria</taxon>
        <taxon>Pseudomonadati</taxon>
        <taxon>Pseudomonadota</taxon>
        <taxon>Betaproteobacteria</taxon>
        <taxon>Burkholderiales</taxon>
        <taxon>Comamonadaceae</taxon>
        <taxon>Polaromonas</taxon>
    </lineage>
</organism>
<evidence type="ECO:0000256" key="5">
    <source>
        <dbReference type="ARBA" id="ARBA00022827"/>
    </source>
</evidence>
<proteinExistence type="predicted"/>
<dbReference type="GO" id="GO:0051537">
    <property type="term" value="F:2 iron, 2 sulfur cluster binding"/>
    <property type="evidence" value="ECO:0007669"/>
    <property type="project" value="UniProtKB-KW"/>
</dbReference>
<dbReference type="Pfam" id="PF00175">
    <property type="entry name" value="NAD_binding_1"/>
    <property type="match status" value="1"/>
</dbReference>
<dbReference type="PANTHER" id="PTHR47354">
    <property type="entry name" value="NADH OXIDOREDUCTASE HCR"/>
    <property type="match status" value="1"/>
</dbReference>
<sequence>MSYFHSLTISRVTPEAAGAVVLSFAIPPELQDLYRFNPGQFLTLRATINTESVRRSYSICSSTQLLAARGEIEVGIKPVEGGAFSNWATHLQAGDTLDVMPPEGRFTPRITGAVHRVGWAAGSGITPLLSIIASTLAGETDSTFTLVYCNQRSSSILFNEALQDLKDRYPARLNLIHLLSRQAQEVALFNGRLDVAKASQLLASLIPPAGIAETFICGPEAMIEACEQALRAAGVPRERIHSERFTSSVQPADAINSLAVHARQQRAEGQNGLQSGSVAGPIRLSVQLDGKSYELRMHDHERVLDVALAAGLDLPYSCKGGVCCTCRAKVIAGQVHMEKNFTLEDWEVKKGFVLSCQARPLSDSVSISYDDR</sequence>
<dbReference type="Proteomes" id="UP000620596">
    <property type="component" value="Unassembled WGS sequence"/>
</dbReference>
<evidence type="ECO:0000313" key="11">
    <source>
        <dbReference type="EMBL" id="GGA93555.1"/>
    </source>
</evidence>
<keyword evidence="5" id="KW-0274">FAD</keyword>
<evidence type="ECO:0000259" key="10">
    <source>
        <dbReference type="PROSITE" id="PS51384"/>
    </source>
</evidence>
<dbReference type="InterPro" id="IPR001433">
    <property type="entry name" value="OxRdtase_FAD/NAD-bd"/>
</dbReference>